<evidence type="ECO:0000256" key="1">
    <source>
        <dbReference type="SAM" id="MobiDB-lite"/>
    </source>
</evidence>
<evidence type="ECO:0000313" key="3">
    <source>
        <dbReference type="EMBL" id="CEM24738.1"/>
    </source>
</evidence>
<feature type="signal peptide" evidence="2">
    <location>
        <begin position="1"/>
        <end position="20"/>
    </location>
</feature>
<keyword evidence="2" id="KW-0732">Signal</keyword>
<name>A0A0G4G7Y9_VITBC</name>
<dbReference type="AlphaFoldDB" id="A0A0G4G7Y9"/>
<organism evidence="3 4">
    <name type="scientific">Vitrella brassicaformis (strain CCMP3155)</name>
    <dbReference type="NCBI Taxonomy" id="1169540"/>
    <lineage>
        <taxon>Eukaryota</taxon>
        <taxon>Sar</taxon>
        <taxon>Alveolata</taxon>
        <taxon>Colpodellida</taxon>
        <taxon>Vitrellaceae</taxon>
        <taxon>Vitrella</taxon>
    </lineage>
</organism>
<dbReference type="EMBL" id="CDMY01000589">
    <property type="protein sequence ID" value="CEM24738.1"/>
    <property type="molecule type" value="Genomic_DNA"/>
</dbReference>
<evidence type="ECO:0008006" key="5">
    <source>
        <dbReference type="Google" id="ProtNLM"/>
    </source>
</evidence>
<sequence length="226" mass="25378">MVCRFVTLLALVLCASSTHAIDTDTLLSHTASKARAKTEKTRAAIDEQLATMPDPVPTAMRADVSVKESAATGQSSVVHNDDDETQMPPSMRFMQTQSKLRSRSKIIGDENVHMEEPAADSHVETQVLEERRAERLRLAELERQEEADKESFQNMLSMQNMQLQRLSDLSASLGEVGRQVVQSNRIRAKQDQKAGSKVQIIQYENQPQENHIDIRQLKGLRALLSR</sequence>
<evidence type="ECO:0000256" key="2">
    <source>
        <dbReference type="SAM" id="SignalP"/>
    </source>
</evidence>
<dbReference type="VEuPathDB" id="CryptoDB:Vbra_17215"/>
<feature type="chain" id="PRO_5005189625" description="t-SNARE coiled-coil homology domain-containing protein" evidence="2">
    <location>
        <begin position="21"/>
        <end position="226"/>
    </location>
</feature>
<protein>
    <recommendedName>
        <fullName evidence="5">t-SNARE coiled-coil homology domain-containing protein</fullName>
    </recommendedName>
</protein>
<proteinExistence type="predicted"/>
<feature type="region of interest" description="Disordered" evidence="1">
    <location>
        <begin position="63"/>
        <end position="89"/>
    </location>
</feature>
<gene>
    <name evidence="3" type="ORF">Vbra_17215</name>
</gene>
<dbReference type="InParanoid" id="A0A0G4G7Y9"/>
<reference evidence="3 4" key="1">
    <citation type="submission" date="2014-11" db="EMBL/GenBank/DDBJ databases">
        <authorList>
            <person name="Zhu J."/>
            <person name="Qi W."/>
            <person name="Song R."/>
        </authorList>
    </citation>
    <scope>NUCLEOTIDE SEQUENCE [LARGE SCALE GENOMIC DNA]</scope>
</reference>
<accession>A0A0G4G7Y9</accession>
<keyword evidence="4" id="KW-1185">Reference proteome</keyword>
<evidence type="ECO:0000313" key="4">
    <source>
        <dbReference type="Proteomes" id="UP000041254"/>
    </source>
</evidence>
<dbReference type="Proteomes" id="UP000041254">
    <property type="component" value="Unassembled WGS sequence"/>
</dbReference>